<dbReference type="PANTHER" id="PTHR46825:SF7">
    <property type="entry name" value="D-ALANYL-D-ALANINE CARBOXYPEPTIDASE"/>
    <property type="match status" value="1"/>
</dbReference>
<reference evidence="3 4" key="1">
    <citation type="submission" date="2021-02" db="EMBL/GenBank/DDBJ databases">
        <title>Streptomyces spirodelae sp. nov., isolated from duckweed.</title>
        <authorList>
            <person name="Saimee Y."/>
            <person name="Duangmal K."/>
        </authorList>
    </citation>
    <scope>NUCLEOTIDE SEQUENCE [LARGE SCALE GENOMIC DNA]</scope>
    <source>
        <strain evidence="3 4">DW4-2</strain>
    </source>
</reference>
<dbReference type="Pfam" id="PF00144">
    <property type="entry name" value="Beta-lactamase"/>
    <property type="match status" value="1"/>
</dbReference>
<name>A0ABS3X494_9ACTN</name>
<gene>
    <name evidence="3" type="ORF">JW592_31405</name>
</gene>
<evidence type="ECO:0000259" key="2">
    <source>
        <dbReference type="Pfam" id="PF00144"/>
    </source>
</evidence>
<comment type="caution">
    <text evidence="3">The sequence shown here is derived from an EMBL/GenBank/DDBJ whole genome shotgun (WGS) entry which is preliminary data.</text>
</comment>
<dbReference type="Gene3D" id="3.40.710.10">
    <property type="entry name" value="DD-peptidase/beta-lactamase superfamily"/>
    <property type="match status" value="1"/>
</dbReference>
<dbReference type="InterPro" id="IPR001466">
    <property type="entry name" value="Beta-lactam-related"/>
</dbReference>
<dbReference type="SUPFAM" id="SSF56601">
    <property type="entry name" value="beta-lactamase/transpeptidase-like"/>
    <property type="match status" value="1"/>
</dbReference>
<feature type="domain" description="Beta-lactamase-related" evidence="2">
    <location>
        <begin position="37"/>
        <end position="366"/>
    </location>
</feature>
<evidence type="ECO:0000313" key="4">
    <source>
        <dbReference type="Proteomes" id="UP001518976"/>
    </source>
</evidence>
<sequence>MHLPRALLSGMITLVTVTGLAVSSSSAADRGHARTREAMEALVEQDGAPGVLAQVEDGAGVWVGSTGTGDYTRERPRLAHDRFRIGSVTKPFLATVLLQLESEGRLRLDDPVARWLPGLRLGAYGGTTGGRPHGVTLRQLLGHTSGIPDYTSDPALRADYFSPRFLTHRWTTHTPERLVARGLSRPPLFPPGADWSYSNTNYLLVGMVIESVTGHSYATEVENRVLRPLKLRDTSLPGTSSRIPGQHGREYSTLFAPGAHPPVRDVTSLNPSLAGASGEMISSDRDLVRFVRALVTGKLLPPRQLAEMRTTRSADATDRYGLGLAERTLPCGVTVWGHDGTIHGSTTAVFTTPDGTHTAAFNVNGDWSVDTRGLVEAEFCD</sequence>
<dbReference type="RefSeq" id="WP_209268679.1">
    <property type="nucleotide sequence ID" value="NZ_JAFFZN010000046.1"/>
</dbReference>
<proteinExistence type="predicted"/>
<protein>
    <submittedName>
        <fullName evidence="3">Beta-lactamase family protein</fullName>
    </submittedName>
</protein>
<keyword evidence="4" id="KW-1185">Reference proteome</keyword>
<dbReference type="PANTHER" id="PTHR46825">
    <property type="entry name" value="D-ALANYL-D-ALANINE-CARBOXYPEPTIDASE/ENDOPEPTIDASE AMPH"/>
    <property type="match status" value="1"/>
</dbReference>
<dbReference type="InterPro" id="IPR012338">
    <property type="entry name" value="Beta-lactam/transpept-like"/>
</dbReference>
<dbReference type="InterPro" id="IPR050491">
    <property type="entry name" value="AmpC-like"/>
</dbReference>
<dbReference type="Proteomes" id="UP001518976">
    <property type="component" value="Unassembled WGS sequence"/>
</dbReference>
<evidence type="ECO:0000313" key="3">
    <source>
        <dbReference type="EMBL" id="MBO8189922.1"/>
    </source>
</evidence>
<organism evidence="3 4">
    <name type="scientific">Streptomyces spirodelae</name>
    <dbReference type="NCBI Taxonomy" id="2812904"/>
    <lineage>
        <taxon>Bacteria</taxon>
        <taxon>Bacillati</taxon>
        <taxon>Actinomycetota</taxon>
        <taxon>Actinomycetes</taxon>
        <taxon>Kitasatosporales</taxon>
        <taxon>Streptomycetaceae</taxon>
        <taxon>Streptomyces</taxon>
    </lineage>
</organism>
<feature type="signal peptide" evidence="1">
    <location>
        <begin position="1"/>
        <end position="27"/>
    </location>
</feature>
<dbReference type="EMBL" id="JAFFZN010000046">
    <property type="protein sequence ID" value="MBO8189922.1"/>
    <property type="molecule type" value="Genomic_DNA"/>
</dbReference>
<feature type="chain" id="PRO_5046782745" evidence="1">
    <location>
        <begin position="28"/>
        <end position="381"/>
    </location>
</feature>
<keyword evidence="1" id="KW-0732">Signal</keyword>
<accession>A0ABS3X494</accession>
<evidence type="ECO:0000256" key="1">
    <source>
        <dbReference type="SAM" id="SignalP"/>
    </source>
</evidence>